<dbReference type="EMBL" id="JAFNEN010000287">
    <property type="protein sequence ID" value="KAG8186874.1"/>
    <property type="molecule type" value="Genomic_DNA"/>
</dbReference>
<dbReference type="InterPro" id="IPR028280">
    <property type="entry name" value="Njmu-R1"/>
</dbReference>
<feature type="region of interest" description="Disordered" evidence="1">
    <location>
        <begin position="1"/>
        <end position="22"/>
    </location>
</feature>
<feature type="region of interest" description="Disordered" evidence="1">
    <location>
        <begin position="43"/>
        <end position="65"/>
    </location>
</feature>
<dbReference type="Pfam" id="PF15053">
    <property type="entry name" value="Njmu-R1"/>
    <property type="match status" value="1"/>
</dbReference>
<comment type="caution">
    <text evidence="2">The sequence shown here is derived from an EMBL/GenBank/DDBJ whole genome shotgun (WGS) entry which is preliminary data.</text>
</comment>
<proteinExistence type="predicted"/>
<dbReference type="GO" id="GO:0099041">
    <property type="term" value="P:vesicle tethering to Golgi"/>
    <property type="evidence" value="ECO:0007669"/>
    <property type="project" value="InterPro"/>
</dbReference>
<dbReference type="GO" id="GO:0005802">
    <property type="term" value="C:trans-Golgi network"/>
    <property type="evidence" value="ECO:0007669"/>
    <property type="project" value="InterPro"/>
</dbReference>
<gene>
    <name evidence="2" type="ORF">JTE90_024117</name>
</gene>
<name>A0AAV6URX4_9ARAC</name>
<evidence type="ECO:0008006" key="4">
    <source>
        <dbReference type="Google" id="ProtNLM"/>
    </source>
</evidence>
<feature type="compositionally biased region" description="Low complexity" evidence="1">
    <location>
        <begin position="1"/>
        <end position="11"/>
    </location>
</feature>
<sequence>MSASASGSSESPEPKVKIEKSSSDIKNINSRYALYLFSNNKHAASPETMGSEKNNKNDPKSDEEPSVCLSLLEGNLNAEQETVVRCFLLKTLSAREDLSFENEGKYAALQFSSENPELFGCYYHRLSKTTEDEENSKLSTFFICLIGPANGIMESFCPELGKFCYSLIPLLDPEGLKDKDCMQNKLKSWNVHCIEYIERCIKLFGEDLSLVFLCALWGNVNVIAKDEQIKWDVEQFVDTCCLMPKDLQSKKDSVLISETDVAPTITVEDNKISINISSDYSMYCKKWFEKLKNCGQGDFLGMHNVLEAFRLKTVQDLNVLKRLVQKSQMDHYALYRAFLFLRASGYDDILLYHVQKEASMAGENDVLDVISCLRDFLKEEENLPERRLAEKS</sequence>
<evidence type="ECO:0000256" key="1">
    <source>
        <dbReference type="SAM" id="MobiDB-lite"/>
    </source>
</evidence>
<organism evidence="2 3">
    <name type="scientific">Oedothorax gibbosus</name>
    <dbReference type="NCBI Taxonomy" id="931172"/>
    <lineage>
        <taxon>Eukaryota</taxon>
        <taxon>Metazoa</taxon>
        <taxon>Ecdysozoa</taxon>
        <taxon>Arthropoda</taxon>
        <taxon>Chelicerata</taxon>
        <taxon>Arachnida</taxon>
        <taxon>Araneae</taxon>
        <taxon>Araneomorphae</taxon>
        <taxon>Entelegynae</taxon>
        <taxon>Araneoidea</taxon>
        <taxon>Linyphiidae</taxon>
        <taxon>Erigoninae</taxon>
        <taxon>Oedothorax</taxon>
    </lineage>
</organism>
<protein>
    <recommendedName>
        <fullName evidence="4">Protein Njmu-R1</fullName>
    </recommendedName>
</protein>
<evidence type="ECO:0000313" key="2">
    <source>
        <dbReference type="EMBL" id="KAG8186874.1"/>
    </source>
</evidence>
<dbReference type="PANTHER" id="PTHR14416">
    <property type="entry name" value="PROTEIN NJMU-R1"/>
    <property type="match status" value="1"/>
</dbReference>
<feature type="compositionally biased region" description="Basic and acidic residues" evidence="1">
    <location>
        <begin position="12"/>
        <end position="22"/>
    </location>
</feature>
<dbReference type="Proteomes" id="UP000827092">
    <property type="component" value="Unassembled WGS sequence"/>
</dbReference>
<accession>A0AAV6URX4</accession>
<dbReference type="PANTHER" id="PTHR14416:SF2">
    <property type="entry name" value="PROTEIN NJMU-R1"/>
    <property type="match status" value="1"/>
</dbReference>
<reference evidence="2 3" key="1">
    <citation type="journal article" date="2022" name="Nat. Ecol. Evol.">
        <title>A masculinizing supergene underlies an exaggerated male reproductive morph in a spider.</title>
        <authorList>
            <person name="Hendrickx F."/>
            <person name="De Corte Z."/>
            <person name="Sonet G."/>
            <person name="Van Belleghem S.M."/>
            <person name="Kostlbacher S."/>
            <person name="Vangestel C."/>
        </authorList>
    </citation>
    <scope>NUCLEOTIDE SEQUENCE [LARGE SCALE GENOMIC DNA]</scope>
    <source>
        <strain evidence="2">W744_W776</strain>
    </source>
</reference>
<feature type="compositionally biased region" description="Basic and acidic residues" evidence="1">
    <location>
        <begin position="53"/>
        <end position="63"/>
    </location>
</feature>
<evidence type="ECO:0000313" key="3">
    <source>
        <dbReference type="Proteomes" id="UP000827092"/>
    </source>
</evidence>
<keyword evidence="3" id="KW-1185">Reference proteome</keyword>
<dbReference type="AlphaFoldDB" id="A0AAV6URX4"/>